<feature type="transmembrane region" description="Helical" evidence="1">
    <location>
        <begin position="178"/>
        <end position="200"/>
    </location>
</feature>
<feature type="transmembrane region" description="Helical" evidence="1">
    <location>
        <begin position="6"/>
        <end position="25"/>
    </location>
</feature>
<dbReference type="EMBL" id="JAGHKO010000004">
    <property type="protein sequence ID" value="MBO9202219.1"/>
    <property type="molecule type" value="Genomic_DNA"/>
</dbReference>
<keyword evidence="3" id="KW-1185">Reference proteome</keyword>
<organism evidence="2 3">
    <name type="scientific">Niastella soli</name>
    <dbReference type="NCBI Taxonomy" id="2821487"/>
    <lineage>
        <taxon>Bacteria</taxon>
        <taxon>Pseudomonadati</taxon>
        <taxon>Bacteroidota</taxon>
        <taxon>Chitinophagia</taxon>
        <taxon>Chitinophagales</taxon>
        <taxon>Chitinophagaceae</taxon>
        <taxon>Niastella</taxon>
    </lineage>
</organism>
<sequence>MNWWLLIIIPFSSAFIGWASNRIFVKMLFYPYKPVRIFGFTLQGIFPKRQRQLAQTLGSLVSREWLSFGDLEEKITNPESIKKIMPVAEVHIDDFLRNKLKEGFPMISMVGDRTLNTLKEIFMKELEAIFPVIMKGYLQNLQQDLDLEQTITDKIATLQTEKIEAELYHHAGRELRQVGLIGAAIGLLIGLVQVCIILIIK</sequence>
<keyword evidence="1" id="KW-0472">Membrane</keyword>
<keyword evidence="1" id="KW-0812">Transmembrane</keyword>
<dbReference type="RefSeq" id="WP_209140267.1">
    <property type="nucleotide sequence ID" value="NZ_JAGHKO010000004.1"/>
</dbReference>
<gene>
    <name evidence="2" type="ORF">J7I42_18180</name>
</gene>
<dbReference type="PANTHER" id="PTHR35791:SF1">
    <property type="entry name" value="UPF0754 MEMBRANE PROTEIN YHEB"/>
    <property type="match status" value="1"/>
</dbReference>
<evidence type="ECO:0000256" key="1">
    <source>
        <dbReference type="SAM" id="Phobius"/>
    </source>
</evidence>
<reference evidence="2 3" key="1">
    <citation type="submission" date="2021-03" db="EMBL/GenBank/DDBJ databases">
        <title>Assistant Professor.</title>
        <authorList>
            <person name="Huq M.A."/>
        </authorList>
    </citation>
    <scope>NUCLEOTIDE SEQUENCE [LARGE SCALE GENOMIC DNA]</scope>
    <source>
        <strain evidence="2 3">MAH-29</strain>
    </source>
</reference>
<accession>A0ABS3YWA8</accession>
<name>A0ABS3YWA8_9BACT</name>
<keyword evidence="1" id="KW-1133">Transmembrane helix</keyword>
<dbReference type="Proteomes" id="UP000677244">
    <property type="component" value="Unassembled WGS sequence"/>
</dbReference>
<protein>
    <submittedName>
        <fullName evidence="2">DUF445 family protein</fullName>
    </submittedName>
</protein>
<evidence type="ECO:0000313" key="3">
    <source>
        <dbReference type="Proteomes" id="UP000677244"/>
    </source>
</evidence>
<proteinExistence type="predicted"/>
<dbReference type="PANTHER" id="PTHR35791">
    <property type="entry name" value="UPF0754 MEMBRANE PROTEIN YHEB"/>
    <property type="match status" value="1"/>
</dbReference>
<evidence type="ECO:0000313" key="2">
    <source>
        <dbReference type="EMBL" id="MBO9202219.1"/>
    </source>
</evidence>
<comment type="caution">
    <text evidence="2">The sequence shown here is derived from an EMBL/GenBank/DDBJ whole genome shotgun (WGS) entry which is preliminary data.</text>
</comment>